<keyword evidence="3" id="KW-1185">Reference proteome</keyword>
<accession>A0ABW9SVB0</accession>
<evidence type="ECO:0000313" key="3">
    <source>
        <dbReference type="Proteomes" id="UP000735592"/>
    </source>
</evidence>
<evidence type="ECO:0000256" key="1">
    <source>
        <dbReference type="SAM" id="Coils"/>
    </source>
</evidence>
<dbReference type="EMBL" id="WNKW01000005">
    <property type="protein sequence ID" value="MTW34737.1"/>
    <property type="molecule type" value="Genomic_DNA"/>
</dbReference>
<gene>
    <name evidence="2" type="ORF">GM655_18180</name>
</gene>
<feature type="coiled-coil region" evidence="1">
    <location>
        <begin position="100"/>
        <end position="127"/>
    </location>
</feature>
<dbReference type="RefSeq" id="WP_155436091.1">
    <property type="nucleotide sequence ID" value="NZ_JBHLXK010000006.1"/>
</dbReference>
<organism evidence="2 3">
    <name type="scientific">Pseudoduganella danionis</name>
    <dbReference type="NCBI Taxonomy" id="1890295"/>
    <lineage>
        <taxon>Bacteria</taxon>
        <taxon>Pseudomonadati</taxon>
        <taxon>Pseudomonadota</taxon>
        <taxon>Betaproteobacteria</taxon>
        <taxon>Burkholderiales</taxon>
        <taxon>Oxalobacteraceae</taxon>
        <taxon>Telluria group</taxon>
        <taxon>Pseudoduganella</taxon>
    </lineage>
</organism>
<evidence type="ECO:0000313" key="2">
    <source>
        <dbReference type="EMBL" id="MTW34737.1"/>
    </source>
</evidence>
<protein>
    <submittedName>
        <fullName evidence="2">Uncharacterized protein</fullName>
    </submittedName>
</protein>
<reference evidence="2 3" key="1">
    <citation type="submission" date="2019-11" db="EMBL/GenBank/DDBJ databases">
        <title>Type strains purchased from KCTC, JCM and DSMZ.</title>
        <authorList>
            <person name="Lu H."/>
        </authorList>
    </citation>
    <scope>NUCLEOTIDE SEQUENCE [LARGE SCALE GENOMIC DNA]</scope>
    <source>
        <strain evidence="2 3">DSM 103461</strain>
    </source>
</reference>
<name>A0ABW9SVB0_9BURK</name>
<dbReference type="Proteomes" id="UP000735592">
    <property type="component" value="Unassembled WGS sequence"/>
</dbReference>
<comment type="caution">
    <text evidence="2">The sequence shown here is derived from an EMBL/GenBank/DDBJ whole genome shotgun (WGS) entry which is preliminary data.</text>
</comment>
<proteinExistence type="predicted"/>
<sequence>MTFYSITSSLPVGALSSETISNLHHSLSTYCERARLAFTDDQKTLLEIHASGNVEFDDVEIIDSILKTFCRKYATEAAPFTSFDGASLTQYTEYFGPTLASESKARILHLQKKIAELEEQLARCMNISVDEVLKKYMVTE</sequence>
<keyword evidence="1" id="KW-0175">Coiled coil</keyword>